<feature type="transmembrane region" description="Helical" evidence="1">
    <location>
        <begin position="93"/>
        <end position="116"/>
    </location>
</feature>
<keyword evidence="1" id="KW-0472">Membrane</keyword>
<dbReference type="RefSeq" id="WP_094546264.1">
    <property type="nucleotide sequence ID" value="NZ_MQWB01000001.1"/>
</dbReference>
<feature type="transmembrane region" description="Helical" evidence="1">
    <location>
        <begin position="46"/>
        <end position="73"/>
    </location>
</feature>
<keyword evidence="3" id="KW-1185">Reference proteome</keyword>
<evidence type="ECO:0000256" key="1">
    <source>
        <dbReference type="SAM" id="Phobius"/>
    </source>
</evidence>
<comment type="caution">
    <text evidence="2">The sequence shown here is derived from an EMBL/GenBank/DDBJ whole genome shotgun (WGS) entry which is preliminary data.</text>
</comment>
<reference evidence="2 3" key="1">
    <citation type="submission" date="2016-11" db="EMBL/GenBank/DDBJ databases">
        <title>Study of marine rhodopsin-containing bacteria.</title>
        <authorList>
            <person name="Yoshizawa S."/>
            <person name="Kumagai Y."/>
            <person name="Kogure K."/>
        </authorList>
    </citation>
    <scope>NUCLEOTIDE SEQUENCE [LARGE SCALE GENOMIC DNA]</scope>
    <source>
        <strain evidence="2 3">SG-29</strain>
    </source>
</reference>
<protein>
    <submittedName>
        <fullName evidence="2">Uncharacterized protein</fullName>
    </submittedName>
</protein>
<dbReference type="Proteomes" id="UP000216446">
    <property type="component" value="Unassembled WGS sequence"/>
</dbReference>
<feature type="transmembrane region" description="Helical" evidence="1">
    <location>
        <begin position="6"/>
        <end position="25"/>
    </location>
</feature>
<gene>
    <name evidence="2" type="ORF">BSZ36_04035</name>
</gene>
<name>A0A259TWT4_9BACT</name>
<evidence type="ECO:0000313" key="3">
    <source>
        <dbReference type="Proteomes" id="UP000216446"/>
    </source>
</evidence>
<proteinExistence type="predicted"/>
<organism evidence="2 3">
    <name type="scientific">Rubricoccus marinus</name>
    <dbReference type="NCBI Taxonomy" id="716817"/>
    <lineage>
        <taxon>Bacteria</taxon>
        <taxon>Pseudomonadati</taxon>
        <taxon>Rhodothermota</taxon>
        <taxon>Rhodothermia</taxon>
        <taxon>Rhodothermales</taxon>
        <taxon>Rubricoccaceae</taxon>
        <taxon>Rubricoccus</taxon>
    </lineage>
</organism>
<evidence type="ECO:0000313" key="2">
    <source>
        <dbReference type="EMBL" id="OZC02229.1"/>
    </source>
</evidence>
<dbReference type="AlphaFoldDB" id="A0A259TWT4"/>
<dbReference type="InParanoid" id="A0A259TWT4"/>
<sequence length="125" mass="12967">MESNFVVGGAVAALLIIAGIGVWLLRASSGIRDGLVPYVGETPARWLVGFAWTGYVLGVLQALATAVQTIPAFAPETSPSAVQFITGLATGPILGFASWVSTFVQIGALLVAVVVVSRVLRSELR</sequence>
<keyword evidence="1" id="KW-1133">Transmembrane helix</keyword>
<accession>A0A259TWT4</accession>
<dbReference type="EMBL" id="MQWB01000001">
    <property type="protein sequence ID" value="OZC02229.1"/>
    <property type="molecule type" value="Genomic_DNA"/>
</dbReference>
<keyword evidence="1" id="KW-0812">Transmembrane</keyword>